<proteinExistence type="predicted"/>
<feature type="chain" id="PRO_5042620394" evidence="1">
    <location>
        <begin position="25"/>
        <end position="176"/>
    </location>
</feature>
<sequence length="176" mass="19956">MVVMRGHFVQLLLIALVLTASVFATLTGVPISSAEARMFYNAAQQSTSAPEDYDHYKNLYNDKLHQAGITVLSGNEMQTHLHNLAKNSLGVVYNGEKNQVDYYTSIIMPNTFQGHQFKLVGDAQRPDKVARAFWKYDQRSGTVTLLEMDTIEHKREQFDLQKLSKVIPVNLVRKIL</sequence>
<comment type="caution">
    <text evidence="2">The sequence shown here is derived from an EMBL/GenBank/DDBJ whole genome shotgun (WGS) entry which is preliminary data.</text>
</comment>
<evidence type="ECO:0000313" key="2">
    <source>
        <dbReference type="EMBL" id="SNX85415.1"/>
    </source>
</evidence>
<reference evidence="2" key="1">
    <citation type="submission" date="2023-10" db="EMBL/GenBank/DDBJ databases">
        <authorList>
            <person name="Guldener U."/>
        </authorList>
    </citation>
    <scope>NUCLEOTIDE SEQUENCE</scope>
    <source>
        <strain evidence="2">Mp4</strain>
    </source>
</reference>
<dbReference type="AlphaFoldDB" id="A0AAJ4XMQ9"/>
<organism evidence="2 3">
    <name type="scientific">Melanopsichium pennsylvanicum</name>
    <dbReference type="NCBI Taxonomy" id="63383"/>
    <lineage>
        <taxon>Eukaryota</taxon>
        <taxon>Fungi</taxon>
        <taxon>Dikarya</taxon>
        <taxon>Basidiomycota</taxon>
        <taxon>Ustilaginomycotina</taxon>
        <taxon>Ustilaginomycetes</taxon>
        <taxon>Ustilaginales</taxon>
        <taxon>Ustilaginaceae</taxon>
        <taxon>Melanopsichium</taxon>
    </lineage>
</organism>
<keyword evidence="1" id="KW-0732">Signal</keyword>
<gene>
    <name evidence="2" type="ORF">MEPE_04124</name>
</gene>
<evidence type="ECO:0000256" key="1">
    <source>
        <dbReference type="SAM" id="SignalP"/>
    </source>
</evidence>
<protein>
    <submittedName>
        <fullName evidence="2">Uncharacterized protein</fullName>
    </submittedName>
</protein>
<accession>A0AAJ4XMQ9</accession>
<feature type="signal peptide" evidence="1">
    <location>
        <begin position="1"/>
        <end position="24"/>
    </location>
</feature>
<dbReference type="Proteomes" id="UP001294444">
    <property type="component" value="Unassembled WGS sequence"/>
</dbReference>
<evidence type="ECO:0000313" key="3">
    <source>
        <dbReference type="Proteomes" id="UP001294444"/>
    </source>
</evidence>
<keyword evidence="3" id="KW-1185">Reference proteome</keyword>
<dbReference type="EMBL" id="OAPG01000010">
    <property type="protein sequence ID" value="SNX85415.1"/>
    <property type="molecule type" value="Genomic_DNA"/>
</dbReference>
<name>A0AAJ4XMQ9_9BASI</name>